<sequence length="265" mass="28857">MKTIRNSGPLPVMAIIRQAIAICWLKRAVMFRALLPAALFLIASHMLIQLLMMKVLGPGYAAISGIILVVVVGMAFAVFAVTCHRLIIMGDDSVSKYGLSGWSPRETRFVGWLLLGYVCFLAVGAAVGIPVFGLALLLGLPSRPWVVIVTILVTIPCVYVFARISILLPATAVDERPNIKWAVDTTENNGWRLVLIVSILPLVLDKFPAYLLGYSVVADFAIHVVECVLYAVEIACLSLSYQHLTGRVTYGSEVAETLLNSESVR</sequence>
<comment type="caution">
    <text evidence="2">The sequence shown here is derived from an EMBL/GenBank/DDBJ whole genome shotgun (WGS) entry which is preliminary data.</text>
</comment>
<feature type="transmembrane region" description="Helical" evidence="1">
    <location>
        <begin position="33"/>
        <end position="53"/>
    </location>
</feature>
<feature type="transmembrane region" description="Helical" evidence="1">
    <location>
        <begin position="59"/>
        <end position="88"/>
    </location>
</feature>
<dbReference type="Proteomes" id="UP000807825">
    <property type="component" value="Unassembled WGS sequence"/>
</dbReference>
<gene>
    <name evidence="2" type="ORF">HY912_09250</name>
</gene>
<evidence type="ECO:0000313" key="2">
    <source>
        <dbReference type="EMBL" id="MBI5249668.1"/>
    </source>
</evidence>
<evidence type="ECO:0000313" key="3">
    <source>
        <dbReference type="Proteomes" id="UP000807825"/>
    </source>
</evidence>
<feature type="transmembrane region" description="Helical" evidence="1">
    <location>
        <begin position="109"/>
        <end position="139"/>
    </location>
</feature>
<feature type="transmembrane region" description="Helical" evidence="1">
    <location>
        <begin position="193"/>
        <end position="214"/>
    </location>
</feature>
<dbReference type="EMBL" id="JACRDE010000250">
    <property type="protein sequence ID" value="MBI5249668.1"/>
    <property type="molecule type" value="Genomic_DNA"/>
</dbReference>
<accession>A0A9D6V0I5</accession>
<organism evidence="2 3">
    <name type="scientific">Desulfomonile tiedjei</name>
    <dbReference type="NCBI Taxonomy" id="2358"/>
    <lineage>
        <taxon>Bacteria</taxon>
        <taxon>Pseudomonadati</taxon>
        <taxon>Thermodesulfobacteriota</taxon>
        <taxon>Desulfomonilia</taxon>
        <taxon>Desulfomonilales</taxon>
        <taxon>Desulfomonilaceae</taxon>
        <taxon>Desulfomonile</taxon>
    </lineage>
</organism>
<feature type="transmembrane region" description="Helical" evidence="1">
    <location>
        <begin position="220"/>
        <end position="241"/>
    </location>
</feature>
<keyword evidence="1" id="KW-0812">Transmembrane</keyword>
<reference evidence="2" key="1">
    <citation type="submission" date="2020-07" db="EMBL/GenBank/DDBJ databases">
        <title>Huge and variable diversity of episymbiotic CPR bacteria and DPANN archaea in groundwater ecosystems.</title>
        <authorList>
            <person name="He C.Y."/>
            <person name="Keren R."/>
            <person name="Whittaker M."/>
            <person name="Farag I.F."/>
            <person name="Doudna J."/>
            <person name="Cate J.H.D."/>
            <person name="Banfield J.F."/>
        </authorList>
    </citation>
    <scope>NUCLEOTIDE SEQUENCE</scope>
    <source>
        <strain evidence="2">NC_groundwater_1664_Pr3_B-0.1um_52_9</strain>
    </source>
</reference>
<evidence type="ECO:0000256" key="1">
    <source>
        <dbReference type="SAM" id="Phobius"/>
    </source>
</evidence>
<keyword evidence="1" id="KW-1133">Transmembrane helix</keyword>
<protein>
    <submittedName>
        <fullName evidence="2">Uncharacterized protein</fullName>
    </submittedName>
</protein>
<proteinExistence type="predicted"/>
<dbReference type="AlphaFoldDB" id="A0A9D6V0I5"/>
<keyword evidence="1" id="KW-0472">Membrane</keyword>
<feature type="transmembrane region" description="Helical" evidence="1">
    <location>
        <begin position="145"/>
        <end position="172"/>
    </location>
</feature>
<name>A0A9D6V0I5_9BACT</name>